<evidence type="ECO:0000256" key="6">
    <source>
        <dbReference type="ARBA" id="ARBA00022837"/>
    </source>
</evidence>
<feature type="repeat" description="ANK" evidence="9">
    <location>
        <begin position="896"/>
        <end position="928"/>
    </location>
</feature>
<dbReference type="Gene3D" id="3.80.10.10">
    <property type="entry name" value="Ribonuclease Inhibitor"/>
    <property type="match status" value="1"/>
</dbReference>
<evidence type="ECO:0000313" key="13">
    <source>
        <dbReference type="EMBL" id="KOO25501.1"/>
    </source>
</evidence>
<dbReference type="InterPro" id="IPR011992">
    <property type="entry name" value="EF-hand-dom_pair"/>
</dbReference>
<reference evidence="14" key="1">
    <citation type="journal article" date="2015" name="PLoS Genet.">
        <title>Genome Sequence and Transcriptome Analyses of Chrysochromulina tobin: Metabolic Tools for Enhanced Algal Fitness in the Prominent Order Prymnesiales (Haptophyceae).</title>
        <authorList>
            <person name="Hovde B.T."/>
            <person name="Deodato C.R."/>
            <person name="Hunsperger H.M."/>
            <person name="Ryken S.A."/>
            <person name="Yost W."/>
            <person name="Jha R.K."/>
            <person name="Patterson J."/>
            <person name="Monnat R.J. Jr."/>
            <person name="Barlow S.B."/>
            <person name="Starkenburg S.R."/>
            <person name="Cattolico R.A."/>
        </authorList>
    </citation>
    <scope>NUCLEOTIDE SEQUENCE</scope>
    <source>
        <strain evidence="14">CCMP291</strain>
    </source>
</reference>
<keyword evidence="10" id="KW-0521">NADP</keyword>
<keyword evidence="2 10" id="KW-0328">Glycosyltransferase</keyword>
<dbReference type="EC" id="2.4.2.31" evidence="10"/>
<dbReference type="SMART" id="SM00054">
    <property type="entry name" value="EFh"/>
    <property type="match status" value="2"/>
</dbReference>
<keyword evidence="3 10" id="KW-0808">Transferase</keyword>
<feature type="domain" description="EF-hand" evidence="12">
    <location>
        <begin position="62"/>
        <end position="97"/>
    </location>
</feature>
<evidence type="ECO:0000256" key="9">
    <source>
        <dbReference type="PROSITE-ProRule" id="PRU00023"/>
    </source>
</evidence>
<dbReference type="Gene3D" id="1.10.238.10">
    <property type="entry name" value="EF-hand"/>
    <property type="match status" value="1"/>
</dbReference>
<evidence type="ECO:0000256" key="2">
    <source>
        <dbReference type="ARBA" id="ARBA00022676"/>
    </source>
</evidence>
<keyword evidence="6" id="KW-0106">Calcium</keyword>
<evidence type="ECO:0000313" key="14">
    <source>
        <dbReference type="Proteomes" id="UP000037460"/>
    </source>
</evidence>
<dbReference type="PANTHER" id="PTHR24161:SF85">
    <property type="entry name" value="PALMITOYLTRANSFERASE HIP14"/>
    <property type="match status" value="1"/>
</dbReference>
<dbReference type="PROSITE" id="PS50297">
    <property type="entry name" value="ANK_REP_REGION"/>
    <property type="match status" value="2"/>
</dbReference>
<dbReference type="InterPro" id="IPR036770">
    <property type="entry name" value="Ankyrin_rpt-contain_sf"/>
</dbReference>
<feature type="region of interest" description="Disordered" evidence="11">
    <location>
        <begin position="108"/>
        <end position="140"/>
    </location>
</feature>
<feature type="repeat" description="ANK" evidence="9">
    <location>
        <begin position="858"/>
        <end position="890"/>
    </location>
</feature>
<comment type="similarity">
    <text evidence="1 10">Belongs to the Arg-specific ADP-ribosyltransferase family.</text>
</comment>
<dbReference type="SUPFAM" id="SSF47473">
    <property type="entry name" value="EF-hand"/>
    <property type="match status" value="1"/>
</dbReference>
<evidence type="ECO:0000256" key="1">
    <source>
        <dbReference type="ARBA" id="ARBA00009558"/>
    </source>
</evidence>
<dbReference type="SMART" id="SM00248">
    <property type="entry name" value="ANK"/>
    <property type="match status" value="2"/>
</dbReference>
<dbReference type="GO" id="GO:0106274">
    <property type="term" value="F:NAD+-protein-arginine ADP-ribosyltransferase activity"/>
    <property type="evidence" value="ECO:0007669"/>
    <property type="project" value="UniProtKB-EC"/>
</dbReference>
<dbReference type="AlphaFoldDB" id="A0A0M0JFZ2"/>
<name>A0A0M0JFZ2_9EUKA</name>
<comment type="caution">
    <text evidence="13">The sequence shown here is derived from an EMBL/GenBank/DDBJ whole genome shotgun (WGS) entry which is preliminary data.</text>
</comment>
<dbReference type="PROSITE" id="PS00018">
    <property type="entry name" value="EF_HAND_1"/>
    <property type="match status" value="2"/>
</dbReference>
<keyword evidence="14" id="KW-1185">Reference proteome</keyword>
<evidence type="ECO:0000256" key="5">
    <source>
        <dbReference type="ARBA" id="ARBA00022737"/>
    </source>
</evidence>
<dbReference type="GO" id="GO:0005509">
    <property type="term" value="F:calcium ion binding"/>
    <property type="evidence" value="ECO:0007669"/>
    <property type="project" value="InterPro"/>
</dbReference>
<dbReference type="Gene3D" id="3.90.176.10">
    <property type="entry name" value="Toxin ADP-ribosyltransferase, Chain A, domain 1"/>
    <property type="match status" value="1"/>
</dbReference>
<comment type="catalytic activity">
    <reaction evidence="8 10">
        <text>L-arginyl-[protein] + NAD(+) = N(omega)-(ADP-D-ribosyl)-L-arginyl-[protein] + nicotinamide + H(+)</text>
        <dbReference type="Rhea" id="RHEA:19149"/>
        <dbReference type="Rhea" id="RHEA-COMP:10532"/>
        <dbReference type="Rhea" id="RHEA-COMP:15087"/>
        <dbReference type="ChEBI" id="CHEBI:15378"/>
        <dbReference type="ChEBI" id="CHEBI:17154"/>
        <dbReference type="ChEBI" id="CHEBI:29965"/>
        <dbReference type="ChEBI" id="CHEBI:57540"/>
        <dbReference type="ChEBI" id="CHEBI:142554"/>
        <dbReference type="EC" id="2.4.2.31"/>
    </reaction>
</comment>
<dbReference type="CDD" id="cd00051">
    <property type="entry name" value="EFh"/>
    <property type="match status" value="1"/>
</dbReference>
<evidence type="ECO:0000256" key="8">
    <source>
        <dbReference type="ARBA" id="ARBA00047597"/>
    </source>
</evidence>
<organism evidence="13 14">
    <name type="scientific">Chrysochromulina tobinii</name>
    <dbReference type="NCBI Taxonomy" id="1460289"/>
    <lineage>
        <taxon>Eukaryota</taxon>
        <taxon>Haptista</taxon>
        <taxon>Haptophyta</taxon>
        <taxon>Prymnesiophyceae</taxon>
        <taxon>Prymnesiales</taxon>
        <taxon>Chrysochromulinaceae</taxon>
        <taxon>Chrysochromulina</taxon>
    </lineage>
</organism>
<dbReference type="Pfam" id="PF13499">
    <property type="entry name" value="EF-hand_7"/>
    <property type="match status" value="1"/>
</dbReference>
<feature type="region of interest" description="Disordered" evidence="11">
    <location>
        <begin position="182"/>
        <end position="206"/>
    </location>
</feature>
<dbReference type="SUPFAM" id="SSF48403">
    <property type="entry name" value="Ankyrin repeat"/>
    <property type="match status" value="1"/>
</dbReference>
<dbReference type="InterPro" id="IPR018247">
    <property type="entry name" value="EF_Hand_1_Ca_BS"/>
</dbReference>
<evidence type="ECO:0000256" key="4">
    <source>
        <dbReference type="ARBA" id="ARBA00022695"/>
    </source>
</evidence>
<keyword evidence="7 9" id="KW-0040">ANK repeat</keyword>
<accession>A0A0M0JFZ2</accession>
<sequence>MKLAMRPPASSRLSELCAEIQDALEPELPRLRDLFTSWDKDKDGELDRKEFVRGINAVGVAATKEELHQLFDQWDTNTSGKLDLAEVMTALRRAQLRRQNSIETIQKAMRERTSRQDVQSKPAAETSSGGGSSNSSSESAVASALASAPAASAVVPATISDQSSKKASSLRPIGQALLAVQTPPTAKGGGAGASSSSKGGPPRRIQRRNLEECTSEAEEHDWTASQWLQSLMLHEVLISAFELPPAGAKQFNFVKRLTRQDLEEKLLRQDVLVALVDAVHEGVMKLSGGAGGPQDGTIKSDKFQTNAKFQMSYGSLSLFYGGLESLLGPPKMVRGSLFNAMEGEHTAEKDSFIMFTTPNGVTTQSATEWEVVSAPSRGTTYPEREGFRDRHPELCRRLRSLDDYMAIMEVECNQKLRKAGHSELIKEELCGGRLYTGPMYAKYNTVLRAKSRDKYLVELAASLTLGNDYVTTIHACNSCVLKLSKLTKAGKVWRGIKGAKLPKTFWVANDMGVRGGIEYGFSSTSTDKAQAFEYATGGDRQEGDASTIFEMQMGMVDRGADLTWLSQYPHEREVLLPPLTGLEALEHSVEGGVLVIQSRFSLNMAAHTLEQVLSRRRKMLMDMCLGIELELRDQLDERLGTLAIKILNLSLQFGPFAKPTEWFNDDENFAQVMSSTLRLQHVLQSEIGKLASHMEKPDISFRGWRELADSRTWLIAGWANARTSQSEVSVDLREACLTDAEGVVLAECLQKCPRLTSLDLRGNPALKDAGLAALCQALRDEKPGHPRSLCGVSPGNTRLEVQRQFGPEEMVDLQLIVAELENHIYSESVTAGMGGKATSGTIQLNRRGGGGKKEDGASGWQPLMWAARACHVQIAQQLLRNGANVNEQEAAGSHSNKYSPLHMACYKGHSEMARLLLRCGADLTLKDVNGQTARTVAEKKAHTELVELLDAHAASPC</sequence>
<dbReference type="SUPFAM" id="SSF52047">
    <property type="entry name" value="RNI-like"/>
    <property type="match status" value="1"/>
</dbReference>
<keyword evidence="5" id="KW-0677">Repeat</keyword>
<dbReference type="PANTHER" id="PTHR24161">
    <property type="entry name" value="ANK_REP_REGION DOMAIN-CONTAINING PROTEIN-RELATED"/>
    <property type="match status" value="1"/>
</dbReference>
<dbReference type="EMBL" id="JWZX01002966">
    <property type="protein sequence ID" value="KOO25501.1"/>
    <property type="molecule type" value="Genomic_DNA"/>
</dbReference>
<dbReference type="Pfam" id="PF01129">
    <property type="entry name" value="ART"/>
    <property type="match status" value="1"/>
</dbReference>
<protein>
    <recommendedName>
        <fullName evidence="10">NAD(P)(+)--arginine ADP-ribosyltransferase</fullName>
        <ecNumber evidence="10">2.4.2.31</ecNumber>
    </recommendedName>
    <alternativeName>
        <fullName evidence="10">Mono(ADP-ribosyl)transferase</fullName>
    </alternativeName>
</protein>
<keyword evidence="4" id="KW-0548">Nucleotidyltransferase</keyword>
<dbReference type="PROSITE" id="PS50222">
    <property type="entry name" value="EF_HAND_2"/>
    <property type="match status" value="2"/>
</dbReference>
<keyword evidence="10" id="KW-0520">NAD</keyword>
<dbReference type="Pfam" id="PF12796">
    <property type="entry name" value="Ank_2"/>
    <property type="match status" value="1"/>
</dbReference>
<dbReference type="InterPro" id="IPR000768">
    <property type="entry name" value="ART"/>
</dbReference>
<dbReference type="PROSITE" id="PS50088">
    <property type="entry name" value="ANK_REPEAT"/>
    <property type="match status" value="2"/>
</dbReference>
<proteinExistence type="inferred from homology"/>
<evidence type="ECO:0000259" key="12">
    <source>
        <dbReference type="PROSITE" id="PS50222"/>
    </source>
</evidence>
<dbReference type="InterPro" id="IPR002048">
    <property type="entry name" value="EF_hand_dom"/>
</dbReference>
<dbReference type="Gene3D" id="1.25.40.20">
    <property type="entry name" value="Ankyrin repeat-containing domain"/>
    <property type="match status" value="1"/>
</dbReference>
<dbReference type="SUPFAM" id="SSF56399">
    <property type="entry name" value="ADP-ribosylation"/>
    <property type="match status" value="1"/>
</dbReference>
<dbReference type="OrthoDB" id="539213at2759"/>
<dbReference type="InterPro" id="IPR032675">
    <property type="entry name" value="LRR_dom_sf"/>
</dbReference>
<evidence type="ECO:0000256" key="3">
    <source>
        <dbReference type="ARBA" id="ARBA00022679"/>
    </source>
</evidence>
<gene>
    <name evidence="13" type="ORF">Ctob_003877</name>
</gene>
<dbReference type="GO" id="GO:0016779">
    <property type="term" value="F:nucleotidyltransferase activity"/>
    <property type="evidence" value="ECO:0007669"/>
    <property type="project" value="UniProtKB-KW"/>
</dbReference>
<feature type="compositionally biased region" description="Low complexity" evidence="11">
    <location>
        <begin position="193"/>
        <end position="202"/>
    </location>
</feature>
<feature type="compositionally biased region" description="Low complexity" evidence="11">
    <location>
        <begin position="122"/>
        <end position="140"/>
    </location>
</feature>
<dbReference type="Proteomes" id="UP000037460">
    <property type="component" value="Unassembled WGS sequence"/>
</dbReference>
<evidence type="ECO:0000256" key="11">
    <source>
        <dbReference type="SAM" id="MobiDB-lite"/>
    </source>
</evidence>
<dbReference type="InterPro" id="IPR002110">
    <property type="entry name" value="Ankyrin_rpt"/>
</dbReference>
<evidence type="ECO:0000256" key="7">
    <source>
        <dbReference type="ARBA" id="ARBA00023043"/>
    </source>
</evidence>
<evidence type="ECO:0000256" key="10">
    <source>
        <dbReference type="RuleBase" id="RU361228"/>
    </source>
</evidence>
<dbReference type="PROSITE" id="PS51996">
    <property type="entry name" value="TR_MART"/>
    <property type="match status" value="1"/>
</dbReference>
<feature type="domain" description="EF-hand" evidence="12">
    <location>
        <begin position="26"/>
        <end position="61"/>
    </location>
</feature>